<dbReference type="InterPro" id="IPR036291">
    <property type="entry name" value="NAD(P)-bd_dom_sf"/>
</dbReference>
<dbReference type="InterPro" id="IPR051267">
    <property type="entry name" value="STEAP_metalloreductase"/>
</dbReference>
<dbReference type="STRING" id="48467.SAMN02745166_02911"/>
<accession>A0A1T4YC42</accession>
<feature type="domain" description="Pyrroline-5-carboxylate reductase catalytic N-terminal" evidence="2">
    <location>
        <begin position="16"/>
        <end position="105"/>
    </location>
</feature>
<organism evidence="3 4">
    <name type="scientific">Prosthecobacter debontii</name>
    <dbReference type="NCBI Taxonomy" id="48467"/>
    <lineage>
        <taxon>Bacteria</taxon>
        <taxon>Pseudomonadati</taxon>
        <taxon>Verrucomicrobiota</taxon>
        <taxon>Verrucomicrobiia</taxon>
        <taxon>Verrucomicrobiales</taxon>
        <taxon>Verrucomicrobiaceae</taxon>
        <taxon>Prosthecobacter</taxon>
    </lineage>
</organism>
<sequence>MKQASHCLSYLKGQSKIGIIGSAEIGWTLAVKWAAHGHRVLISNRRGPASLLESVAEAGVPLTAATVEEAISCEVVLMAVPWTQIPQVLRADLSWNDRILIDPSNIFTSYAPNYTVADLGDDSGSEIIARLAPGARVVKAFNTLPASTMFAPPPEAGLTRVSLIAGDDPEALATVETLVKDAGLAPLVAGSLAIAGRQLELRGAFSLIELFTRKRSAAISET</sequence>
<dbReference type="AlphaFoldDB" id="A0A1T4YC42"/>
<dbReference type="OrthoDB" id="3194817at2"/>
<dbReference type="RefSeq" id="WP_078814092.1">
    <property type="nucleotide sequence ID" value="NZ_FUYE01000009.1"/>
</dbReference>
<reference evidence="4" key="1">
    <citation type="submission" date="2017-02" db="EMBL/GenBank/DDBJ databases">
        <authorList>
            <person name="Varghese N."/>
            <person name="Submissions S."/>
        </authorList>
    </citation>
    <scope>NUCLEOTIDE SEQUENCE [LARGE SCALE GENOMIC DNA]</scope>
    <source>
        <strain evidence="4">ATCC 700200</strain>
    </source>
</reference>
<dbReference type="GO" id="GO:0016491">
    <property type="term" value="F:oxidoreductase activity"/>
    <property type="evidence" value="ECO:0007669"/>
    <property type="project" value="UniProtKB-KW"/>
</dbReference>
<dbReference type="Gene3D" id="3.40.50.720">
    <property type="entry name" value="NAD(P)-binding Rossmann-like Domain"/>
    <property type="match status" value="1"/>
</dbReference>
<dbReference type="EMBL" id="FUYE01000009">
    <property type="protein sequence ID" value="SKA99339.1"/>
    <property type="molecule type" value="Genomic_DNA"/>
</dbReference>
<protein>
    <recommendedName>
        <fullName evidence="2">Pyrroline-5-carboxylate reductase catalytic N-terminal domain-containing protein</fullName>
    </recommendedName>
</protein>
<evidence type="ECO:0000313" key="3">
    <source>
        <dbReference type="EMBL" id="SKA99339.1"/>
    </source>
</evidence>
<evidence type="ECO:0000259" key="2">
    <source>
        <dbReference type="Pfam" id="PF03807"/>
    </source>
</evidence>
<gene>
    <name evidence="3" type="ORF">SAMN02745166_02911</name>
</gene>
<evidence type="ECO:0000313" key="4">
    <source>
        <dbReference type="Proteomes" id="UP000190774"/>
    </source>
</evidence>
<evidence type="ECO:0000256" key="1">
    <source>
        <dbReference type="ARBA" id="ARBA00023002"/>
    </source>
</evidence>
<dbReference type="Pfam" id="PF03807">
    <property type="entry name" value="F420_oxidored"/>
    <property type="match status" value="1"/>
</dbReference>
<dbReference type="InterPro" id="IPR028939">
    <property type="entry name" value="P5C_Rdtase_cat_N"/>
</dbReference>
<dbReference type="SUPFAM" id="SSF51735">
    <property type="entry name" value="NAD(P)-binding Rossmann-fold domains"/>
    <property type="match status" value="1"/>
</dbReference>
<keyword evidence="4" id="KW-1185">Reference proteome</keyword>
<keyword evidence="1" id="KW-0560">Oxidoreductase</keyword>
<dbReference type="Proteomes" id="UP000190774">
    <property type="component" value="Unassembled WGS sequence"/>
</dbReference>
<dbReference type="PANTHER" id="PTHR14239">
    <property type="entry name" value="DUDULIN-RELATED"/>
    <property type="match status" value="1"/>
</dbReference>
<proteinExistence type="predicted"/>
<name>A0A1T4YC42_9BACT</name>